<protein>
    <submittedName>
        <fullName evidence="1">Uncharacterized protein</fullName>
    </submittedName>
</protein>
<organism evidence="1 2">
    <name type="scientific">Candidatus Wildermuthbacteria bacterium RIFCSPLOWO2_01_FULL_47_18</name>
    <dbReference type="NCBI Taxonomy" id="1802460"/>
    <lineage>
        <taxon>Bacteria</taxon>
        <taxon>Candidatus Wildermuthiibacteriota</taxon>
    </lineage>
</organism>
<gene>
    <name evidence="1" type="ORF">A3A27_00710</name>
</gene>
<dbReference type="EMBL" id="MHUF01000030">
    <property type="protein sequence ID" value="OHA71836.1"/>
    <property type="molecule type" value="Genomic_DNA"/>
</dbReference>
<evidence type="ECO:0000313" key="1">
    <source>
        <dbReference type="EMBL" id="OHA71836.1"/>
    </source>
</evidence>
<proteinExistence type="predicted"/>
<accession>A0A1G2RG59</accession>
<name>A0A1G2RG59_9BACT</name>
<evidence type="ECO:0000313" key="2">
    <source>
        <dbReference type="Proteomes" id="UP000177287"/>
    </source>
</evidence>
<dbReference type="AlphaFoldDB" id="A0A1G2RG59"/>
<comment type="caution">
    <text evidence="1">The sequence shown here is derived from an EMBL/GenBank/DDBJ whole genome shotgun (WGS) entry which is preliminary data.</text>
</comment>
<dbReference type="Proteomes" id="UP000177287">
    <property type="component" value="Unassembled WGS sequence"/>
</dbReference>
<sequence>MGELPNGKVVPEVTVKVGVTEPLLMLRLIVTEAKVTPEALTVLLAVMAPSKVTVGLVGKVAPEVTVKLPLKVIVGLAAVVNVEAEPLVNDPMIPVPVAELTSSVAKLLMVIVPLLVIFPFWVQAVTLPEMTPVVTELVIPPSTFEVKVPVPTVMVPLLVK</sequence>
<reference evidence="1 2" key="1">
    <citation type="journal article" date="2016" name="Nat. Commun.">
        <title>Thousands of microbial genomes shed light on interconnected biogeochemical processes in an aquifer system.</title>
        <authorList>
            <person name="Anantharaman K."/>
            <person name="Brown C.T."/>
            <person name="Hug L.A."/>
            <person name="Sharon I."/>
            <person name="Castelle C.J."/>
            <person name="Probst A.J."/>
            <person name="Thomas B.C."/>
            <person name="Singh A."/>
            <person name="Wilkins M.J."/>
            <person name="Karaoz U."/>
            <person name="Brodie E.L."/>
            <person name="Williams K.H."/>
            <person name="Hubbard S.S."/>
            <person name="Banfield J.F."/>
        </authorList>
    </citation>
    <scope>NUCLEOTIDE SEQUENCE [LARGE SCALE GENOMIC DNA]</scope>
</reference>